<dbReference type="PANTHER" id="PTHR43649">
    <property type="entry name" value="ARABINOSE-BINDING PROTEIN-RELATED"/>
    <property type="match status" value="1"/>
</dbReference>
<feature type="coiled-coil region" evidence="6">
    <location>
        <begin position="428"/>
        <end position="455"/>
    </location>
</feature>
<evidence type="ECO:0000313" key="8">
    <source>
        <dbReference type="Proteomes" id="UP000307943"/>
    </source>
</evidence>
<keyword evidence="1" id="KW-1003">Cell membrane</keyword>
<protein>
    <submittedName>
        <fullName evidence="7">Extracellular solute-binding protein</fullName>
    </submittedName>
</protein>
<dbReference type="Proteomes" id="UP000307943">
    <property type="component" value="Unassembled WGS sequence"/>
</dbReference>
<evidence type="ECO:0000256" key="1">
    <source>
        <dbReference type="ARBA" id="ARBA00022475"/>
    </source>
</evidence>
<evidence type="ECO:0000256" key="6">
    <source>
        <dbReference type="SAM" id="Coils"/>
    </source>
</evidence>
<dbReference type="InterPro" id="IPR006059">
    <property type="entry name" value="SBP"/>
</dbReference>
<evidence type="ECO:0000256" key="5">
    <source>
        <dbReference type="ARBA" id="ARBA00023288"/>
    </source>
</evidence>
<sequence>MQVRRGNGMRKRQGKRAGLIFVSMVLIMGALGCSGKSGTGADNAGETGKTADKTFDFQQSATLTMFNGTVSPDYYKDYVEPHIKKKFPNVKIEHINPGDPGNGLDSLIAAQKIPDIYLTATNGVPALLERGLLADIDPIAKTNKIDLTVFEDPMLQSIRGISAKGELFGLPWTYGSTALFYNKDIFDRYGIAYPKSGMTWDSPELRDLVVKLNRPQDGIRGIMFNLGNMLGQNQLSLPLVDPKTDKALVQAEGFKRILDTFASLYKLGGEVDPADFDASGQKAFITKRNVAIWAGNAVYPMLIDLEKKGQGFNWDIVSLPTFKEAPGIGTQYFGAVWAVSAANGKQELATHIISLLTSAEVQIEGGGLIRFPTLKDPTVKDSLGKGDSFLQSKNMKSLQINKIPAATTPTKYDSAASGVLVSKAVEVIRGQKDSNTALREAAEEIEKKIAEIRGAK</sequence>
<evidence type="ECO:0000256" key="2">
    <source>
        <dbReference type="ARBA" id="ARBA00022729"/>
    </source>
</evidence>
<dbReference type="AlphaFoldDB" id="A0A5C4TF74"/>
<keyword evidence="6" id="KW-0175">Coiled coil</keyword>
<dbReference type="OrthoDB" id="2515046at2"/>
<reference evidence="7 8" key="1">
    <citation type="submission" date="2019-05" db="EMBL/GenBank/DDBJ databases">
        <title>We sequenced the genome of Paenibacillus hemerocallicola KCTC 33185 for further insight into its adaptation and study the phylogeny of Paenibacillus.</title>
        <authorList>
            <person name="Narsing Rao M.P."/>
        </authorList>
    </citation>
    <scope>NUCLEOTIDE SEQUENCE [LARGE SCALE GENOMIC DNA]</scope>
    <source>
        <strain evidence="7 8">KCTC 33185</strain>
    </source>
</reference>
<organism evidence="7 8">
    <name type="scientific">Paenibacillus hemerocallicola</name>
    <dbReference type="NCBI Taxonomy" id="1172614"/>
    <lineage>
        <taxon>Bacteria</taxon>
        <taxon>Bacillati</taxon>
        <taxon>Bacillota</taxon>
        <taxon>Bacilli</taxon>
        <taxon>Bacillales</taxon>
        <taxon>Paenibacillaceae</taxon>
        <taxon>Paenibacillus</taxon>
    </lineage>
</organism>
<dbReference type="Gene3D" id="3.40.190.10">
    <property type="entry name" value="Periplasmic binding protein-like II"/>
    <property type="match status" value="1"/>
</dbReference>
<dbReference type="Pfam" id="PF01547">
    <property type="entry name" value="SBP_bac_1"/>
    <property type="match status" value="1"/>
</dbReference>
<keyword evidence="5" id="KW-0449">Lipoprotein</keyword>
<evidence type="ECO:0000256" key="3">
    <source>
        <dbReference type="ARBA" id="ARBA00023136"/>
    </source>
</evidence>
<evidence type="ECO:0000313" key="7">
    <source>
        <dbReference type="EMBL" id="TNJ67595.1"/>
    </source>
</evidence>
<name>A0A5C4TF74_9BACL</name>
<dbReference type="SUPFAM" id="SSF53850">
    <property type="entry name" value="Periplasmic binding protein-like II"/>
    <property type="match status" value="1"/>
</dbReference>
<keyword evidence="4" id="KW-0564">Palmitate</keyword>
<accession>A0A5C4TF74</accession>
<dbReference type="InterPro" id="IPR050490">
    <property type="entry name" value="Bact_solute-bd_prot1"/>
</dbReference>
<keyword evidence="8" id="KW-1185">Reference proteome</keyword>
<dbReference type="PANTHER" id="PTHR43649:SF33">
    <property type="entry name" value="POLYGALACTURONAN_RHAMNOGALACTURONAN-BINDING PROTEIN YTCQ"/>
    <property type="match status" value="1"/>
</dbReference>
<keyword evidence="2" id="KW-0732">Signal</keyword>
<proteinExistence type="predicted"/>
<comment type="caution">
    <text evidence="7">The sequence shown here is derived from an EMBL/GenBank/DDBJ whole genome shotgun (WGS) entry which is preliminary data.</text>
</comment>
<evidence type="ECO:0000256" key="4">
    <source>
        <dbReference type="ARBA" id="ARBA00023139"/>
    </source>
</evidence>
<keyword evidence="3" id="KW-0472">Membrane</keyword>
<gene>
    <name evidence="7" type="ORF">FE784_04220</name>
</gene>
<dbReference type="PROSITE" id="PS51257">
    <property type="entry name" value="PROKAR_LIPOPROTEIN"/>
    <property type="match status" value="1"/>
</dbReference>
<dbReference type="EMBL" id="VDCQ01000004">
    <property type="protein sequence ID" value="TNJ67595.1"/>
    <property type="molecule type" value="Genomic_DNA"/>
</dbReference>